<dbReference type="SMART" id="SM00387">
    <property type="entry name" value="HATPase_c"/>
    <property type="match status" value="1"/>
</dbReference>
<evidence type="ECO:0000313" key="9">
    <source>
        <dbReference type="Proteomes" id="UP000236724"/>
    </source>
</evidence>
<evidence type="ECO:0000256" key="3">
    <source>
        <dbReference type="ARBA" id="ARBA00022553"/>
    </source>
</evidence>
<keyword evidence="9" id="KW-1185">Reference proteome</keyword>
<dbReference type="EC" id="2.7.13.3" evidence="2"/>
<dbReference type="GO" id="GO:0004673">
    <property type="term" value="F:protein histidine kinase activity"/>
    <property type="evidence" value="ECO:0007669"/>
    <property type="project" value="UniProtKB-EC"/>
</dbReference>
<feature type="domain" description="Histidine kinase" evidence="6">
    <location>
        <begin position="1"/>
        <end position="181"/>
    </location>
</feature>
<dbReference type="PROSITE" id="PS50110">
    <property type="entry name" value="RESPONSE_REGULATORY"/>
    <property type="match status" value="1"/>
</dbReference>
<evidence type="ECO:0000259" key="7">
    <source>
        <dbReference type="PROSITE" id="PS50110"/>
    </source>
</evidence>
<dbReference type="SMART" id="SM00448">
    <property type="entry name" value="REC"/>
    <property type="match status" value="1"/>
</dbReference>
<sequence>MLNIINDIISISKIESGLMEVNMQESNINEQIEYIYTFFKPEIEAKGMQISFNNSLPSKEAIIKTDREKIFAILTNLVKNAIKYSEKGSIEIGYVKTNDHLSLHAMQFYVKDTGIGIPKDRQEAIFERFIQADIEDKNAYQGAGLGLSISKAYAEMLGGEIWVESEEGKGSCFYFKLPYQINTIKGYRLKNKIYTADDEITINSLKILIAEDDETSEMFISIAVQKFGKEIIKAKTGTEAVEICQNNPKIDLVLMDIQMPEMDGYEATKQIRKFNKDVIIIAQTAFGLEGDREKAIAAGCDDYIAKPINKVELLTLIHKYFNK</sequence>
<dbReference type="InterPro" id="IPR036890">
    <property type="entry name" value="HATPase_C_sf"/>
</dbReference>
<dbReference type="PROSITE" id="PS50109">
    <property type="entry name" value="HIS_KIN"/>
    <property type="match status" value="1"/>
</dbReference>
<evidence type="ECO:0000256" key="5">
    <source>
        <dbReference type="PROSITE-ProRule" id="PRU00169"/>
    </source>
</evidence>
<dbReference type="FunFam" id="3.30.565.10:FF:000010">
    <property type="entry name" value="Sensor histidine kinase RcsC"/>
    <property type="match status" value="1"/>
</dbReference>
<keyword evidence="3 5" id="KW-0597">Phosphoprotein</keyword>
<keyword evidence="8" id="KW-0808">Transferase</keyword>
<dbReference type="SUPFAM" id="SSF55874">
    <property type="entry name" value="ATPase domain of HSP90 chaperone/DNA topoisomerase II/histidine kinase"/>
    <property type="match status" value="1"/>
</dbReference>
<organism evidence="8 9">
    <name type="scientific">Candidatus Venteria ishoeyi</name>
    <dbReference type="NCBI Taxonomy" id="1899563"/>
    <lineage>
        <taxon>Bacteria</taxon>
        <taxon>Pseudomonadati</taxon>
        <taxon>Pseudomonadota</taxon>
        <taxon>Gammaproteobacteria</taxon>
        <taxon>Thiotrichales</taxon>
        <taxon>Thiotrichaceae</taxon>
        <taxon>Venteria</taxon>
    </lineage>
</organism>
<dbReference type="PANTHER" id="PTHR45339">
    <property type="entry name" value="HYBRID SIGNAL TRANSDUCTION HISTIDINE KINASE J"/>
    <property type="match status" value="1"/>
</dbReference>
<reference evidence="8 9" key="1">
    <citation type="submission" date="2016-10" db="EMBL/GenBank/DDBJ databases">
        <authorList>
            <person name="de Groot N.N."/>
        </authorList>
    </citation>
    <scope>NUCLEOTIDE SEQUENCE [LARGE SCALE GENOMIC DNA]</scope>
    <source>
        <strain evidence="8">MBHS1</strain>
    </source>
</reference>
<dbReference type="CDD" id="cd17546">
    <property type="entry name" value="REC_hyHK_CKI1_RcsC-like"/>
    <property type="match status" value="1"/>
</dbReference>
<name>A0A1H6F5K9_9GAMM</name>
<comment type="catalytic activity">
    <reaction evidence="1">
        <text>ATP + protein L-histidine = ADP + protein N-phospho-L-histidine.</text>
        <dbReference type="EC" id="2.7.13.3"/>
    </reaction>
</comment>
<dbReference type="Pfam" id="PF00072">
    <property type="entry name" value="Response_reg"/>
    <property type="match status" value="1"/>
</dbReference>
<evidence type="ECO:0000256" key="1">
    <source>
        <dbReference type="ARBA" id="ARBA00000085"/>
    </source>
</evidence>
<dbReference type="SUPFAM" id="SSF52172">
    <property type="entry name" value="CheY-like"/>
    <property type="match status" value="1"/>
</dbReference>
<dbReference type="InterPro" id="IPR003594">
    <property type="entry name" value="HATPase_dom"/>
</dbReference>
<dbReference type="Gene3D" id="3.30.565.10">
    <property type="entry name" value="Histidine kinase-like ATPase, C-terminal domain"/>
    <property type="match status" value="1"/>
</dbReference>
<dbReference type="Gene3D" id="3.40.50.2300">
    <property type="match status" value="1"/>
</dbReference>
<gene>
    <name evidence="8" type="primary">luxQ_8</name>
    <name evidence="8" type="ORF">MBHS_01273</name>
</gene>
<evidence type="ECO:0000313" key="8">
    <source>
        <dbReference type="EMBL" id="SEH05420.1"/>
    </source>
</evidence>
<dbReference type="EMBL" id="FMSV02000240">
    <property type="protein sequence ID" value="SEH05420.1"/>
    <property type="molecule type" value="Genomic_DNA"/>
</dbReference>
<dbReference type="PANTHER" id="PTHR45339:SF1">
    <property type="entry name" value="HYBRID SIGNAL TRANSDUCTION HISTIDINE KINASE J"/>
    <property type="match status" value="1"/>
</dbReference>
<feature type="modified residue" description="4-aspartylphosphate" evidence="5">
    <location>
        <position position="256"/>
    </location>
</feature>
<accession>A0A1H6F5K9</accession>
<keyword evidence="8" id="KW-0418">Kinase</keyword>
<feature type="domain" description="Response regulatory" evidence="7">
    <location>
        <begin position="206"/>
        <end position="321"/>
    </location>
</feature>
<dbReference type="AlphaFoldDB" id="A0A1H6F5K9"/>
<dbReference type="InterPro" id="IPR005467">
    <property type="entry name" value="His_kinase_dom"/>
</dbReference>
<dbReference type="CDD" id="cd16922">
    <property type="entry name" value="HATPase_EvgS-ArcB-TorS-like"/>
    <property type="match status" value="1"/>
</dbReference>
<proteinExistence type="predicted"/>
<dbReference type="InterPro" id="IPR011006">
    <property type="entry name" value="CheY-like_superfamily"/>
</dbReference>
<evidence type="ECO:0000259" key="6">
    <source>
        <dbReference type="PROSITE" id="PS50109"/>
    </source>
</evidence>
<evidence type="ECO:0000256" key="2">
    <source>
        <dbReference type="ARBA" id="ARBA00012438"/>
    </source>
</evidence>
<protein>
    <recommendedName>
        <fullName evidence="2">histidine kinase</fullName>
        <ecNumber evidence="2">2.7.13.3</ecNumber>
    </recommendedName>
</protein>
<dbReference type="InterPro" id="IPR001789">
    <property type="entry name" value="Sig_transdc_resp-reg_receiver"/>
</dbReference>
<dbReference type="Proteomes" id="UP000236724">
    <property type="component" value="Unassembled WGS sequence"/>
</dbReference>
<dbReference type="GO" id="GO:0000160">
    <property type="term" value="P:phosphorelay signal transduction system"/>
    <property type="evidence" value="ECO:0007669"/>
    <property type="project" value="UniProtKB-KW"/>
</dbReference>
<keyword evidence="4" id="KW-0902">Two-component regulatory system</keyword>
<dbReference type="PRINTS" id="PR00344">
    <property type="entry name" value="BCTRLSENSOR"/>
</dbReference>
<dbReference type="InterPro" id="IPR004358">
    <property type="entry name" value="Sig_transdc_His_kin-like_C"/>
</dbReference>
<evidence type="ECO:0000256" key="4">
    <source>
        <dbReference type="ARBA" id="ARBA00023012"/>
    </source>
</evidence>
<dbReference type="Pfam" id="PF02518">
    <property type="entry name" value="HATPase_c"/>
    <property type="match status" value="1"/>
</dbReference>